<evidence type="ECO:0000256" key="6">
    <source>
        <dbReference type="HAMAP-Rule" id="MF_00265"/>
    </source>
</evidence>
<keyword evidence="9" id="KW-1185">Reference proteome</keyword>
<comment type="cofactor">
    <cofactor evidence="6">
        <name>Mg(2+)</name>
        <dbReference type="ChEBI" id="CHEBI:18420"/>
    </cofactor>
</comment>
<evidence type="ECO:0000256" key="3">
    <source>
        <dbReference type="ARBA" id="ARBA00022723"/>
    </source>
</evidence>
<sequence>MIVLDASALVDVLVDAPTRLSIEEHLRSADEVLAPELLLIEAASALWRLQRGDLLTEADASEGVSALQRFPVTLVSHDLLLDHAWQLRHSHRITDAFYVALAAHLRVPLLTTDYRLARGVAGVSVISIA</sequence>
<feature type="binding site" evidence="6">
    <location>
        <position position="95"/>
    </location>
    <ligand>
        <name>Mg(2+)</name>
        <dbReference type="ChEBI" id="CHEBI:18420"/>
    </ligand>
</feature>
<evidence type="ECO:0000256" key="5">
    <source>
        <dbReference type="ARBA" id="ARBA00022842"/>
    </source>
</evidence>
<dbReference type="OrthoDB" id="4377304at2"/>
<feature type="domain" description="PIN" evidence="7">
    <location>
        <begin position="2"/>
        <end position="118"/>
    </location>
</feature>
<comment type="function">
    <text evidence="6">Toxic component of a toxin-antitoxin (TA) system. An RNase.</text>
</comment>
<dbReference type="InterPro" id="IPR022907">
    <property type="entry name" value="VapC_family"/>
</dbReference>
<dbReference type="Gene3D" id="3.40.50.1010">
    <property type="entry name" value="5'-nuclease"/>
    <property type="match status" value="1"/>
</dbReference>
<dbReference type="InterPro" id="IPR029060">
    <property type="entry name" value="PIN-like_dom_sf"/>
</dbReference>
<organism evidence="8 9">
    <name type="scientific">Knoellia subterranea KCTC 19937</name>
    <dbReference type="NCBI Taxonomy" id="1385521"/>
    <lineage>
        <taxon>Bacteria</taxon>
        <taxon>Bacillati</taxon>
        <taxon>Actinomycetota</taxon>
        <taxon>Actinomycetes</taxon>
        <taxon>Micrococcales</taxon>
        <taxon>Intrasporangiaceae</taxon>
        <taxon>Knoellia</taxon>
    </lineage>
</organism>
<name>A0A0A0JN62_9MICO</name>
<dbReference type="STRING" id="1385521.N803_10630"/>
<keyword evidence="3 6" id="KW-0479">Metal-binding</keyword>
<evidence type="ECO:0000259" key="7">
    <source>
        <dbReference type="Pfam" id="PF01850"/>
    </source>
</evidence>
<feature type="binding site" evidence="6">
    <location>
        <position position="5"/>
    </location>
    <ligand>
        <name>Mg(2+)</name>
        <dbReference type="ChEBI" id="CHEBI:18420"/>
    </ligand>
</feature>
<evidence type="ECO:0000256" key="1">
    <source>
        <dbReference type="ARBA" id="ARBA00022649"/>
    </source>
</evidence>
<keyword evidence="4 6" id="KW-0378">Hydrolase</keyword>
<protein>
    <recommendedName>
        <fullName evidence="6">Ribonuclease VapC</fullName>
        <shortName evidence="6">RNase VapC</shortName>
        <ecNumber evidence="6">3.1.-.-</ecNumber>
    </recommendedName>
    <alternativeName>
        <fullName evidence="6">Toxin VapC</fullName>
    </alternativeName>
</protein>
<dbReference type="GO" id="GO:0090729">
    <property type="term" value="F:toxin activity"/>
    <property type="evidence" value="ECO:0007669"/>
    <property type="project" value="UniProtKB-KW"/>
</dbReference>
<accession>A0A0A0JN62</accession>
<dbReference type="InterPro" id="IPR044153">
    <property type="entry name" value="PIN_Pae0151-like"/>
</dbReference>
<dbReference type="SUPFAM" id="SSF88723">
    <property type="entry name" value="PIN domain-like"/>
    <property type="match status" value="1"/>
</dbReference>
<comment type="caution">
    <text evidence="8">The sequence shown here is derived from an EMBL/GenBank/DDBJ whole genome shotgun (WGS) entry which is preliminary data.</text>
</comment>
<keyword evidence="1 6" id="KW-1277">Toxin-antitoxin system</keyword>
<gene>
    <name evidence="6" type="primary">vapC</name>
    <name evidence="8" type="ORF">N803_10630</name>
</gene>
<dbReference type="InterPro" id="IPR002716">
    <property type="entry name" value="PIN_dom"/>
</dbReference>
<evidence type="ECO:0000256" key="2">
    <source>
        <dbReference type="ARBA" id="ARBA00022722"/>
    </source>
</evidence>
<dbReference type="PANTHER" id="PTHR35901">
    <property type="entry name" value="RIBONUCLEASE VAPC3"/>
    <property type="match status" value="1"/>
</dbReference>
<reference evidence="8 9" key="1">
    <citation type="submission" date="2013-08" db="EMBL/GenBank/DDBJ databases">
        <title>The genome sequence of Knoellia subterranea.</title>
        <authorList>
            <person name="Zhu W."/>
            <person name="Wang G."/>
        </authorList>
    </citation>
    <scope>NUCLEOTIDE SEQUENCE [LARGE SCALE GENOMIC DNA]</scope>
    <source>
        <strain evidence="8 9">KCTC 19937</strain>
    </source>
</reference>
<keyword evidence="5 6" id="KW-0460">Magnesium</keyword>
<dbReference type="EC" id="3.1.-.-" evidence="6"/>
<dbReference type="AlphaFoldDB" id="A0A0A0JN62"/>
<keyword evidence="2 6" id="KW-0540">Nuclease</keyword>
<dbReference type="CDD" id="cd09873">
    <property type="entry name" value="PIN_Pae0151-like"/>
    <property type="match status" value="1"/>
</dbReference>
<evidence type="ECO:0000313" key="9">
    <source>
        <dbReference type="Proteomes" id="UP000030011"/>
    </source>
</evidence>
<dbReference type="GO" id="GO:0004540">
    <property type="term" value="F:RNA nuclease activity"/>
    <property type="evidence" value="ECO:0007669"/>
    <property type="project" value="InterPro"/>
</dbReference>
<dbReference type="PANTHER" id="PTHR35901:SF1">
    <property type="entry name" value="EXONUCLEASE VAPC9"/>
    <property type="match status" value="1"/>
</dbReference>
<dbReference type="InterPro" id="IPR051619">
    <property type="entry name" value="TypeII_TA_RNase_PINc/VapC"/>
</dbReference>
<evidence type="ECO:0000313" key="8">
    <source>
        <dbReference type="EMBL" id="KGN38204.1"/>
    </source>
</evidence>
<dbReference type="Pfam" id="PF01850">
    <property type="entry name" value="PIN"/>
    <property type="match status" value="1"/>
</dbReference>
<comment type="similarity">
    <text evidence="6">Belongs to the PINc/VapC protein family.</text>
</comment>
<dbReference type="RefSeq" id="WP_035903772.1">
    <property type="nucleotide sequence ID" value="NZ_AVPK01000003.1"/>
</dbReference>
<evidence type="ECO:0000256" key="4">
    <source>
        <dbReference type="ARBA" id="ARBA00022801"/>
    </source>
</evidence>
<dbReference type="HAMAP" id="MF_00265">
    <property type="entry name" value="VapC_Nob1"/>
    <property type="match status" value="1"/>
</dbReference>
<dbReference type="eggNOG" id="COG4113">
    <property type="taxonomic scope" value="Bacteria"/>
</dbReference>
<dbReference type="GO" id="GO:0000287">
    <property type="term" value="F:magnesium ion binding"/>
    <property type="evidence" value="ECO:0007669"/>
    <property type="project" value="UniProtKB-UniRule"/>
</dbReference>
<dbReference type="Proteomes" id="UP000030011">
    <property type="component" value="Unassembled WGS sequence"/>
</dbReference>
<proteinExistence type="inferred from homology"/>
<dbReference type="EMBL" id="AVPK01000003">
    <property type="protein sequence ID" value="KGN38204.1"/>
    <property type="molecule type" value="Genomic_DNA"/>
</dbReference>
<dbReference type="GO" id="GO:0016787">
    <property type="term" value="F:hydrolase activity"/>
    <property type="evidence" value="ECO:0007669"/>
    <property type="project" value="UniProtKB-KW"/>
</dbReference>
<keyword evidence="6" id="KW-0800">Toxin</keyword>